<reference evidence="1 2" key="1">
    <citation type="submission" date="2016-11" db="EMBL/GenBank/DDBJ databases">
        <authorList>
            <person name="Jaros S."/>
            <person name="Januszkiewicz K."/>
            <person name="Wedrychowicz H."/>
        </authorList>
    </citation>
    <scope>NUCLEOTIDE SEQUENCE [LARGE SCALE GENOMIC DNA]</scope>
    <source>
        <strain evidence="1 2">LMG 26898</strain>
    </source>
</reference>
<sequence>MVMFAKRPASAGFLRFRDTDHVFLPISPCAPATPLQKNLLGYPGFFREGSRLPLILELSEDGLWISSKNCLVR</sequence>
<evidence type="ECO:0000313" key="1">
    <source>
        <dbReference type="EMBL" id="SHM88350.1"/>
    </source>
</evidence>
<organism evidence="1 2">
    <name type="scientific">Pseudomonas asturiensis</name>
    <dbReference type="NCBI Taxonomy" id="1190415"/>
    <lineage>
        <taxon>Bacteria</taxon>
        <taxon>Pseudomonadati</taxon>
        <taxon>Pseudomonadota</taxon>
        <taxon>Gammaproteobacteria</taxon>
        <taxon>Pseudomonadales</taxon>
        <taxon>Pseudomonadaceae</taxon>
        <taxon>Pseudomonas</taxon>
    </lineage>
</organism>
<dbReference type="AlphaFoldDB" id="A0A1M7MC49"/>
<proteinExistence type="predicted"/>
<gene>
    <name evidence="1" type="ORF">SAMN05216593_104105</name>
</gene>
<evidence type="ECO:0000313" key="2">
    <source>
        <dbReference type="Proteomes" id="UP000183983"/>
    </source>
</evidence>
<dbReference type="Proteomes" id="UP000183983">
    <property type="component" value="Unassembled WGS sequence"/>
</dbReference>
<name>A0A1M7MC49_9PSED</name>
<protein>
    <submittedName>
        <fullName evidence="1">Uncharacterized protein</fullName>
    </submittedName>
</protein>
<dbReference type="EMBL" id="FRDA01000004">
    <property type="protein sequence ID" value="SHM88350.1"/>
    <property type="molecule type" value="Genomic_DNA"/>
</dbReference>
<accession>A0A1M7MC49</accession>